<dbReference type="Gene3D" id="3.90.930.1">
    <property type="match status" value="2"/>
</dbReference>
<dbReference type="Pfam" id="PF07661">
    <property type="entry name" value="MORN_2"/>
    <property type="match status" value="9"/>
</dbReference>
<accession>A0A2S7WIW4</accession>
<dbReference type="InterPro" id="IPR011652">
    <property type="entry name" value="MORN_2"/>
</dbReference>
<name>A0A2S7WIW4_9FLAO</name>
<dbReference type="RefSeq" id="WP_105022872.1">
    <property type="nucleotide sequence ID" value="NZ_MSCM01000002.1"/>
</dbReference>
<organism evidence="1 2">
    <name type="scientific">Polaribacter glomeratus</name>
    <dbReference type="NCBI Taxonomy" id="102"/>
    <lineage>
        <taxon>Bacteria</taxon>
        <taxon>Pseudomonadati</taxon>
        <taxon>Bacteroidota</taxon>
        <taxon>Flavobacteriia</taxon>
        <taxon>Flavobacteriales</taxon>
        <taxon>Flavobacteriaceae</taxon>
    </lineage>
</organism>
<evidence type="ECO:0000313" key="1">
    <source>
        <dbReference type="EMBL" id="PQJ77549.1"/>
    </source>
</evidence>
<dbReference type="Gene3D" id="2.20.110.10">
    <property type="entry name" value="Histone H3 K4-specific methyltransferase SET7/9 N-terminal domain"/>
    <property type="match status" value="1"/>
</dbReference>
<dbReference type="SUPFAM" id="SSF82185">
    <property type="entry name" value="Histone H3 K4-specific methyltransferase SET7/9 N-terminal domain"/>
    <property type="match status" value="3"/>
</dbReference>
<sequence>MKNLITLLFLSTTSLLFCQNKKIDWFNGSIDNAMAKAEKLNAILFIYVYPENSTLTKNLDDTFFTPSPEGSWEQRTNVIELHNNYMVSIKFTAKEARVELGNNYDLSKPIFLWMNSINKQPIKGEIVRNIEDVDLKNLSKTILEEQFEKTGKSHPLYEFDNIKKIIERKNCKTILCHYDIMHGIFLKIPEDKKHYMFEELSYNPGDFNSLELKWIMQQEAFLEGDQEDKIDVFYSALTFSFLKNTPNLISLTEDQRLEAFNKYANDKIIKPLGIYAQAFKQYLIEDDEGDGFLNKNITQQHKEYYENGQLKKIGNFENVNKTGEWKYYYENGQLSDIGIYKDGKETGEWKKYRQNGTLDGVGIYENGNKTGLWKSYLKSGELLYTSNYEDGINTGVQKWYRNGKIYMFVNYENGKANGEKKEYHKNGKLKEIGIYENGKKSGLWKTYYTNEQLKYIKNYENGEINGEAKWYHENGQLSAIGNYKDGKETGFWKYYYDSGELAEIGNYENGKETGEWKSYYQNGQLTYRGNYKEGKLTGLWNNYYENGKIIIVKFWNQDKLMDIRVQLDINGKPLKKGTLSNGNGTVNIYKDDGTLIRTETYIKGKKQKK</sequence>
<comment type="caution">
    <text evidence="1">The sequence shown here is derived from an EMBL/GenBank/DDBJ whole genome shotgun (WGS) entry which is preliminary data.</text>
</comment>
<dbReference type="Proteomes" id="UP000239068">
    <property type="component" value="Unassembled WGS sequence"/>
</dbReference>
<dbReference type="OrthoDB" id="7342920at2"/>
<dbReference type="EMBL" id="MSCM01000002">
    <property type="protein sequence ID" value="PQJ77549.1"/>
    <property type="molecule type" value="Genomic_DNA"/>
</dbReference>
<dbReference type="PANTHER" id="PTHR33706">
    <property type="entry name" value="MORN VARIANT REPEAT PROTEIN"/>
    <property type="match status" value="1"/>
</dbReference>
<dbReference type="AlphaFoldDB" id="A0A2S7WIW4"/>
<protein>
    <submittedName>
        <fullName evidence="1">Uncharacterized protein</fullName>
    </submittedName>
</protein>
<proteinExistence type="predicted"/>
<dbReference type="PANTHER" id="PTHR33706:SF1">
    <property type="entry name" value="TPR REPEAT PROTEIN"/>
    <property type="match status" value="1"/>
</dbReference>
<gene>
    <name evidence="1" type="ORF">BTO16_17190</name>
</gene>
<keyword evidence="2" id="KW-1185">Reference proteome</keyword>
<evidence type="ECO:0000313" key="2">
    <source>
        <dbReference type="Proteomes" id="UP000239068"/>
    </source>
</evidence>
<reference evidence="1 2" key="1">
    <citation type="submission" date="2016-12" db="EMBL/GenBank/DDBJ databases">
        <title>Trade-off between light-utilization and light-protection in marine flavobacteria.</title>
        <authorList>
            <person name="Kumagai Y."/>
            <person name="Yoshizawa S."/>
            <person name="Kogure K."/>
            <person name="Iwasaki W."/>
        </authorList>
    </citation>
    <scope>NUCLEOTIDE SEQUENCE [LARGE SCALE GENOMIC DNA]</scope>
    <source>
        <strain evidence="1 2">ATCC 43844</strain>
    </source>
</reference>